<dbReference type="PANTHER" id="PTHR18945">
    <property type="entry name" value="NEUROTRANSMITTER GATED ION CHANNEL"/>
    <property type="match status" value="1"/>
</dbReference>
<evidence type="ECO:0000259" key="12">
    <source>
        <dbReference type="Pfam" id="PF02931"/>
    </source>
</evidence>
<dbReference type="AlphaFoldDB" id="A0A1D1VRQ8"/>
<dbReference type="SUPFAM" id="SSF63712">
    <property type="entry name" value="Nicotinic receptor ligand binding domain-like"/>
    <property type="match status" value="1"/>
</dbReference>
<keyword evidence="1" id="KW-0813">Transport</keyword>
<evidence type="ECO:0000256" key="10">
    <source>
        <dbReference type="ARBA" id="ARBA00034099"/>
    </source>
</evidence>
<proteinExistence type="predicted"/>
<evidence type="ECO:0000313" key="14">
    <source>
        <dbReference type="Proteomes" id="UP000186922"/>
    </source>
</evidence>
<evidence type="ECO:0000256" key="8">
    <source>
        <dbReference type="ARBA" id="ARBA00023286"/>
    </source>
</evidence>
<dbReference type="GO" id="GO:0022848">
    <property type="term" value="F:acetylcholine-gated monoatomic cation-selective channel activity"/>
    <property type="evidence" value="ECO:0007669"/>
    <property type="project" value="InterPro"/>
</dbReference>
<keyword evidence="8" id="KW-1071">Ligand-gated ion channel</keyword>
<evidence type="ECO:0000256" key="5">
    <source>
        <dbReference type="ARBA" id="ARBA00023065"/>
    </source>
</evidence>
<dbReference type="InterPro" id="IPR002394">
    <property type="entry name" value="Nicotinic_acetylcholine_rcpt"/>
</dbReference>
<comment type="subcellular location">
    <subcellularLocation>
        <location evidence="10">Synaptic cell membrane</location>
        <topology evidence="10">Multi-pass membrane protein</topology>
    </subcellularLocation>
</comment>
<keyword evidence="4" id="KW-0770">Synapse</keyword>
<protein>
    <recommendedName>
        <fullName evidence="12">Neurotransmitter-gated ion-channel ligand-binding domain-containing protein</fullName>
    </recommendedName>
</protein>
<evidence type="ECO:0000256" key="9">
    <source>
        <dbReference type="ARBA" id="ARBA00023303"/>
    </source>
</evidence>
<dbReference type="OrthoDB" id="5975154at2759"/>
<accession>A0A1D1VRQ8</accession>
<dbReference type="PRINTS" id="PR00254">
    <property type="entry name" value="NICOTINICR"/>
</dbReference>
<keyword evidence="9" id="KW-0407">Ion channel</keyword>
<dbReference type="InterPro" id="IPR036734">
    <property type="entry name" value="Neur_chan_lig-bd_sf"/>
</dbReference>
<evidence type="ECO:0000256" key="6">
    <source>
        <dbReference type="ARBA" id="ARBA00023136"/>
    </source>
</evidence>
<dbReference type="Proteomes" id="UP000186922">
    <property type="component" value="Unassembled WGS sequence"/>
</dbReference>
<feature type="signal peptide" evidence="11">
    <location>
        <begin position="1"/>
        <end position="28"/>
    </location>
</feature>
<name>A0A1D1VRQ8_RAMVA</name>
<keyword evidence="3" id="KW-0812">Transmembrane</keyword>
<dbReference type="STRING" id="947166.A0A1D1VRQ8"/>
<dbReference type="Pfam" id="PF02931">
    <property type="entry name" value="Neur_chan_LBD"/>
    <property type="match status" value="1"/>
</dbReference>
<feature type="chain" id="PRO_5008898764" description="Neurotransmitter-gated ion-channel ligand-binding domain-containing protein" evidence="11">
    <location>
        <begin position="29"/>
        <end position="123"/>
    </location>
</feature>
<dbReference type="EMBL" id="BDGG01000008">
    <property type="protein sequence ID" value="GAV02418.1"/>
    <property type="molecule type" value="Genomic_DNA"/>
</dbReference>
<dbReference type="GO" id="GO:0004888">
    <property type="term" value="F:transmembrane signaling receptor activity"/>
    <property type="evidence" value="ECO:0007669"/>
    <property type="project" value="InterPro"/>
</dbReference>
<evidence type="ECO:0000256" key="2">
    <source>
        <dbReference type="ARBA" id="ARBA00022475"/>
    </source>
</evidence>
<comment type="caution">
    <text evidence="13">The sequence shown here is derived from an EMBL/GenBank/DDBJ whole genome shotgun (WGS) entry which is preliminary data.</text>
</comment>
<organism evidence="13 14">
    <name type="scientific">Ramazzottius varieornatus</name>
    <name type="common">Water bear</name>
    <name type="synonym">Tardigrade</name>
    <dbReference type="NCBI Taxonomy" id="947166"/>
    <lineage>
        <taxon>Eukaryota</taxon>
        <taxon>Metazoa</taxon>
        <taxon>Ecdysozoa</taxon>
        <taxon>Tardigrada</taxon>
        <taxon>Eutardigrada</taxon>
        <taxon>Parachela</taxon>
        <taxon>Hypsibioidea</taxon>
        <taxon>Ramazzottiidae</taxon>
        <taxon>Ramazzottius</taxon>
    </lineage>
</organism>
<gene>
    <name evidence="13" type="primary">RvY_12988-1</name>
    <name evidence="13" type="synonym">RvY_12988.1</name>
    <name evidence="13" type="ORF">RvY_12988</name>
</gene>
<dbReference type="InterPro" id="IPR006202">
    <property type="entry name" value="Neur_chan_lig-bd"/>
</dbReference>
<keyword evidence="14" id="KW-1185">Reference proteome</keyword>
<keyword evidence="7" id="KW-0675">Receptor</keyword>
<keyword evidence="2" id="KW-1003">Cell membrane</keyword>
<dbReference type="Gene3D" id="2.70.170.10">
    <property type="entry name" value="Neurotransmitter-gated ion-channel ligand-binding domain"/>
    <property type="match status" value="1"/>
</dbReference>
<reference evidence="13 14" key="1">
    <citation type="journal article" date="2016" name="Nat. Commun.">
        <title>Extremotolerant tardigrade genome and improved radiotolerance of human cultured cells by tardigrade-unique protein.</title>
        <authorList>
            <person name="Hashimoto T."/>
            <person name="Horikawa D.D."/>
            <person name="Saito Y."/>
            <person name="Kuwahara H."/>
            <person name="Kozuka-Hata H."/>
            <person name="Shin-I T."/>
            <person name="Minakuchi Y."/>
            <person name="Ohishi K."/>
            <person name="Motoyama A."/>
            <person name="Aizu T."/>
            <person name="Enomoto A."/>
            <person name="Kondo K."/>
            <person name="Tanaka S."/>
            <person name="Hara Y."/>
            <person name="Koshikawa S."/>
            <person name="Sagara H."/>
            <person name="Miura T."/>
            <person name="Yokobori S."/>
            <person name="Miyagawa K."/>
            <person name="Suzuki Y."/>
            <person name="Kubo T."/>
            <person name="Oyama M."/>
            <person name="Kohara Y."/>
            <person name="Fujiyama A."/>
            <person name="Arakawa K."/>
            <person name="Katayama T."/>
            <person name="Toyoda A."/>
            <person name="Kunieda T."/>
        </authorList>
    </citation>
    <scope>NUCLEOTIDE SEQUENCE [LARGE SCALE GENOMIC DNA]</scope>
    <source>
        <strain evidence="13 14">YOKOZUNA-1</strain>
    </source>
</reference>
<dbReference type="GO" id="GO:0045211">
    <property type="term" value="C:postsynaptic membrane"/>
    <property type="evidence" value="ECO:0007669"/>
    <property type="project" value="InterPro"/>
</dbReference>
<feature type="domain" description="Neurotransmitter-gated ion-channel ligand-binding" evidence="12">
    <location>
        <begin position="32"/>
        <end position="123"/>
    </location>
</feature>
<evidence type="ECO:0000256" key="1">
    <source>
        <dbReference type="ARBA" id="ARBA00022448"/>
    </source>
</evidence>
<evidence type="ECO:0000256" key="4">
    <source>
        <dbReference type="ARBA" id="ARBA00023018"/>
    </source>
</evidence>
<evidence type="ECO:0000256" key="7">
    <source>
        <dbReference type="ARBA" id="ARBA00023170"/>
    </source>
</evidence>
<sequence>MTVRQYSGLSLALFMGTVIIAGARQAGADEHEYRLMDYLLENYNSAVRPAKNHTEPLTVTFGMALTQLIDVDEKNQIMTTNCWLNQVWMDNNLKWNPADFGNITTIRIPSEKIWKPDLLLYNK</sequence>
<keyword evidence="5" id="KW-0406">Ion transport</keyword>
<keyword evidence="11" id="KW-0732">Signal</keyword>
<evidence type="ECO:0000313" key="13">
    <source>
        <dbReference type="EMBL" id="GAV02418.1"/>
    </source>
</evidence>
<evidence type="ECO:0000256" key="3">
    <source>
        <dbReference type="ARBA" id="ARBA00022692"/>
    </source>
</evidence>
<keyword evidence="6" id="KW-0472">Membrane</keyword>
<evidence type="ECO:0000256" key="11">
    <source>
        <dbReference type="SAM" id="SignalP"/>
    </source>
</evidence>
<dbReference type="InterPro" id="IPR006201">
    <property type="entry name" value="Neur_channel"/>
</dbReference>